<sequence>MNQSDARPYVWMLCGSFAFAVMAVLAEYLTRKPDTFCDWQTVVVFRAALVTMFAAALAWQAGARLVWFRPWRLWVRSISGSCSMVGTFYAFGHLHAEDVVTLCNTFPLWVALLSWPLYSQAPGWKTMAAILVGIAGVVLVEQPHIEAGNLGVFAALAAALFTAIAMLGLHRLHDVDPRAVVVHFSAVATIFCFVAFLVTPRTQPLTRVFEFGVFLRLIGIGVSATIGQVFLTLAFGRGAPAKVSVVGLMQIVFVMVMCVWAFDRTVNTTALIGTGLVIAPTAWLLTRPKATSAVKPSPAHTLPPATPQPAPNRTPVSGSNSENTPLATPQLRP</sequence>
<evidence type="ECO:0000256" key="5">
    <source>
        <dbReference type="SAM" id="MobiDB-lite"/>
    </source>
</evidence>
<dbReference type="KEGG" id="gms:SOIL9_47460"/>
<protein>
    <recommendedName>
        <fullName evidence="7">EamA domain-containing protein</fullName>
    </recommendedName>
</protein>
<evidence type="ECO:0000256" key="2">
    <source>
        <dbReference type="ARBA" id="ARBA00022692"/>
    </source>
</evidence>
<feature type="transmembrane region" description="Helical" evidence="6">
    <location>
        <begin position="151"/>
        <end position="169"/>
    </location>
</feature>
<dbReference type="InterPro" id="IPR037185">
    <property type="entry name" value="EmrE-like"/>
</dbReference>
<dbReference type="AlphaFoldDB" id="A0A6P2CUY5"/>
<feature type="domain" description="EamA" evidence="7">
    <location>
        <begin position="9"/>
        <end position="140"/>
    </location>
</feature>
<dbReference type="Pfam" id="PF00892">
    <property type="entry name" value="EamA"/>
    <property type="match status" value="2"/>
</dbReference>
<evidence type="ECO:0000256" key="3">
    <source>
        <dbReference type="ARBA" id="ARBA00022989"/>
    </source>
</evidence>
<feature type="domain" description="EamA" evidence="7">
    <location>
        <begin position="150"/>
        <end position="283"/>
    </location>
</feature>
<keyword evidence="3 6" id="KW-1133">Transmembrane helix</keyword>
<feature type="region of interest" description="Disordered" evidence="5">
    <location>
        <begin position="294"/>
        <end position="333"/>
    </location>
</feature>
<feature type="transmembrane region" description="Helical" evidence="6">
    <location>
        <begin position="127"/>
        <end position="145"/>
    </location>
</feature>
<comment type="subcellular location">
    <subcellularLocation>
        <location evidence="1">Membrane</location>
        <topology evidence="1">Multi-pass membrane protein</topology>
    </subcellularLocation>
</comment>
<proteinExistence type="predicted"/>
<dbReference type="RefSeq" id="WP_162667762.1">
    <property type="nucleotide sequence ID" value="NZ_LR593886.1"/>
</dbReference>
<evidence type="ECO:0000256" key="6">
    <source>
        <dbReference type="SAM" id="Phobius"/>
    </source>
</evidence>
<evidence type="ECO:0000259" key="7">
    <source>
        <dbReference type="Pfam" id="PF00892"/>
    </source>
</evidence>
<keyword evidence="9" id="KW-1185">Reference proteome</keyword>
<dbReference type="SUPFAM" id="SSF103481">
    <property type="entry name" value="Multidrug resistance efflux transporter EmrE"/>
    <property type="match status" value="2"/>
</dbReference>
<evidence type="ECO:0000313" key="8">
    <source>
        <dbReference type="EMBL" id="VTR92968.1"/>
    </source>
</evidence>
<reference evidence="8 9" key="1">
    <citation type="submission" date="2019-05" db="EMBL/GenBank/DDBJ databases">
        <authorList>
            <consortium name="Science for Life Laboratories"/>
        </authorList>
    </citation>
    <scope>NUCLEOTIDE SEQUENCE [LARGE SCALE GENOMIC DNA]</scope>
    <source>
        <strain evidence="8">Soil9</strain>
    </source>
</reference>
<keyword evidence="2 6" id="KW-0812">Transmembrane</keyword>
<evidence type="ECO:0000256" key="4">
    <source>
        <dbReference type="ARBA" id="ARBA00023136"/>
    </source>
</evidence>
<dbReference type="EMBL" id="LR593886">
    <property type="protein sequence ID" value="VTR92968.1"/>
    <property type="molecule type" value="Genomic_DNA"/>
</dbReference>
<feature type="transmembrane region" description="Helical" evidence="6">
    <location>
        <begin position="9"/>
        <end position="30"/>
    </location>
</feature>
<name>A0A6P2CUY5_9BACT</name>
<dbReference type="Proteomes" id="UP000464178">
    <property type="component" value="Chromosome"/>
</dbReference>
<feature type="transmembrane region" description="Helical" evidence="6">
    <location>
        <begin position="181"/>
        <end position="199"/>
    </location>
</feature>
<feature type="transmembrane region" description="Helical" evidence="6">
    <location>
        <begin position="42"/>
        <end position="61"/>
    </location>
</feature>
<evidence type="ECO:0000256" key="1">
    <source>
        <dbReference type="ARBA" id="ARBA00004141"/>
    </source>
</evidence>
<feature type="transmembrane region" description="Helical" evidence="6">
    <location>
        <begin position="268"/>
        <end position="286"/>
    </location>
</feature>
<dbReference type="PANTHER" id="PTHR22911:SF6">
    <property type="entry name" value="SOLUTE CARRIER FAMILY 35 MEMBER G1"/>
    <property type="match status" value="1"/>
</dbReference>
<keyword evidence="4 6" id="KW-0472">Membrane</keyword>
<dbReference type="InterPro" id="IPR000620">
    <property type="entry name" value="EamA_dom"/>
</dbReference>
<feature type="transmembrane region" description="Helical" evidence="6">
    <location>
        <begin position="243"/>
        <end position="262"/>
    </location>
</feature>
<feature type="compositionally biased region" description="Polar residues" evidence="5">
    <location>
        <begin position="314"/>
        <end position="327"/>
    </location>
</feature>
<dbReference type="GO" id="GO:0016020">
    <property type="term" value="C:membrane"/>
    <property type="evidence" value="ECO:0007669"/>
    <property type="project" value="UniProtKB-SubCell"/>
</dbReference>
<feature type="transmembrane region" description="Helical" evidence="6">
    <location>
        <begin position="73"/>
        <end position="93"/>
    </location>
</feature>
<accession>A0A6P2CUY5</accession>
<evidence type="ECO:0000313" key="9">
    <source>
        <dbReference type="Proteomes" id="UP000464178"/>
    </source>
</evidence>
<dbReference type="PANTHER" id="PTHR22911">
    <property type="entry name" value="ACYL-MALONYL CONDENSING ENZYME-RELATED"/>
    <property type="match status" value="1"/>
</dbReference>
<gene>
    <name evidence="8" type="ORF">SOIL9_47460</name>
</gene>
<feature type="transmembrane region" description="Helical" evidence="6">
    <location>
        <begin position="211"/>
        <end position="236"/>
    </location>
</feature>
<organism evidence="8 9">
    <name type="scientific">Gemmata massiliana</name>
    <dbReference type="NCBI Taxonomy" id="1210884"/>
    <lineage>
        <taxon>Bacteria</taxon>
        <taxon>Pseudomonadati</taxon>
        <taxon>Planctomycetota</taxon>
        <taxon>Planctomycetia</taxon>
        <taxon>Gemmatales</taxon>
        <taxon>Gemmataceae</taxon>
        <taxon>Gemmata</taxon>
    </lineage>
</organism>